<dbReference type="KEGG" id="ngr:NAEGRDRAFT_66975"/>
<dbReference type="OrthoDB" id="276515at2759"/>
<dbReference type="PANTHER" id="PTHR12121">
    <property type="entry name" value="CARBON CATABOLITE REPRESSOR PROTEIN 4"/>
    <property type="match status" value="1"/>
</dbReference>
<dbReference type="PANTHER" id="PTHR12121:SF36">
    <property type="entry name" value="ENDONUCLEASE_EXONUCLEASE_PHOSPHATASE DOMAIN-CONTAINING PROTEIN"/>
    <property type="match status" value="1"/>
</dbReference>
<gene>
    <name evidence="3" type="ORF">NAEGRDRAFT_66975</name>
</gene>
<dbReference type="InterPro" id="IPR005135">
    <property type="entry name" value="Endo/exonuclease/phosphatase"/>
</dbReference>
<feature type="region of interest" description="Disordered" evidence="1">
    <location>
        <begin position="1"/>
        <end position="42"/>
    </location>
</feature>
<dbReference type="VEuPathDB" id="AmoebaDB:NAEGRDRAFT_66975"/>
<dbReference type="EMBL" id="GG738865">
    <property type="protein sequence ID" value="EFC44924.1"/>
    <property type="molecule type" value="Genomic_DNA"/>
</dbReference>
<dbReference type="eggNOG" id="ENOG502QR62">
    <property type="taxonomic scope" value="Eukaryota"/>
</dbReference>
<dbReference type="InterPro" id="IPR050410">
    <property type="entry name" value="CCR4/nocturin_mRNA_transcr"/>
</dbReference>
<feature type="domain" description="Endonuclease/exonuclease/phosphatase" evidence="2">
    <location>
        <begin position="125"/>
        <end position="438"/>
    </location>
</feature>
<dbReference type="RefSeq" id="XP_002677668.1">
    <property type="nucleotide sequence ID" value="XM_002677622.1"/>
</dbReference>
<feature type="compositionally biased region" description="Low complexity" evidence="1">
    <location>
        <begin position="66"/>
        <end position="76"/>
    </location>
</feature>
<dbReference type="SUPFAM" id="SSF56219">
    <property type="entry name" value="DNase I-like"/>
    <property type="match status" value="1"/>
</dbReference>
<proteinExistence type="predicted"/>
<organism evidence="4">
    <name type="scientific">Naegleria gruberi</name>
    <name type="common">Amoeba</name>
    <dbReference type="NCBI Taxonomy" id="5762"/>
    <lineage>
        <taxon>Eukaryota</taxon>
        <taxon>Discoba</taxon>
        <taxon>Heterolobosea</taxon>
        <taxon>Tetramitia</taxon>
        <taxon>Eutetramitia</taxon>
        <taxon>Vahlkampfiidae</taxon>
        <taxon>Naegleria</taxon>
    </lineage>
</organism>
<dbReference type="Proteomes" id="UP000006671">
    <property type="component" value="Unassembled WGS sequence"/>
</dbReference>
<dbReference type="InParanoid" id="D2VDM8"/>
<dbReference type="CDD" id="cd09083">
    <property type="entry name" value="EEP-1"/>
    <property type="match status" value="1"/>
</dbReference>
<dbReference type="OMA" id="THWDIGV"/>
<evidence type="ECO:0000313" key="3">
    <source>
        <dbReference type="EMBL" id="EFC44924.1"/>
    </source>
</evidence>
<accession>D2VDM8</accession>
<evidence type="ECO:0000256" key="1">
    <source>
        <dbReference type="SAM" id="MobiDB-lite"/>
    </source>
</evidence>
<evidence type="ECO:0000313" key="4">
    <source>
        <dbReference type="Proteomes" id="UP000006671"/>
    </source>
</evidence>
<sequence>MGNNPSNDAHIGTLPKANRSSSSSSSHRKSSSTISNNNNANQPSALHLNLVMNGNVVGATYPPPNNSMNNSINSSPVGASVYQPNKTDKEALIDESLESQTEVPNEITVMNFSIRRDSVFDGMDQWRNRKDAVANIILESNADIICIQDALQHQILDLFTMLNEKQERSQYLWFGLGQSFNQNTNEYSGEYVTIFYNTDKIELLDQGCFWYSYTPSTKGSRGWDSVAPRLCTWCKFRNVKVKKGNSFHVFNTHWDIGVEARRNSAYLIREYIENLCCQREEDNTIHTRPCIVMGNLNALPDSNAIHLLETGIDLGAKSMEESGSDEDTASDASNYESDEEDLFTLVNSDPTHHPTFVGLDGNGPPSSSSSSPQSKSPSKKESVVGDSVTIEIEAGVFPKKVQGKCTDYIFVSPNVKVLDFKVITDIKCQTTQRNASDHLPIMAALLV</sequence>
<evidence type="ECO:0000259" key="2">
    <source>
        <dbReference type="Pfam" id="PF03372"/>
    </source>
</evidence>
<feature type="region of interest" description="Disordered" evidence="1">
    <location>
        <begin position="353"/>
        <end position="384"/>
    </location>
</feature>
<reference evidence="3 4" key="1">
    <citation type="journal article" date="2010" name="Cell">
        <title>The genome of Naegleria gruberi illuminates early eukaryotic versatility.</title>
        <authorList>
            <person name="Fritz-Laylin L.K."/>
            <person name="Prochnik S.E."/>
            <person name="Ginger M.L."/>
            <person name="Dacks J.B."/>
            <person name="Carpenter M.L."/>
            <person name="Field M.C."/>
            <person name="Kuo A."/>
            <person name="Paredez A."/>
            <person name="Chapman J."/>
            <person name="Pham J."/>
            <person name="Shu S."/>
            <person name="Neupane R."/>
            <person name="Cipriano M."/>
            <person name="Mancuso J."/>
            <person name="Tu H."/>
            <person name="Salamov A."/>
            <person name="Lindquist E."/>
            <person name="Shapiro H."/>
            <person name="Lucas S."/>
            <person name="Grigoriev I.V."/>
            <person name="Cande W.Z."/>
            <person name="Fulton C."/>
            <person name="Rokhsar D.S."/>
            <person name="Dawson S.C."/>
        </authorList>
    </citation>
    <scope>NUCLEOTIDE SEQUENCE [LARGE SCALE GENOMIC DNA]</scope>
    <source>
        <strain evidence="3 4">NEG-M</strain>
    </source>
</reference>
<name>D2VDM8_NAEGR</name>
<feature type="compositionally biased region" description="Low complexity" evidence="1">
    <location>
        <begin position="20"/>
        <end position="42"/>
    </location>
</feature>
<dbReference type="AlphaFoldDB" id="D2VDM8"/>
<feature type="compositionally biased region" description="Low complexity" evidence="1">
    <location>
        <begin position="364"/>
        <end position="376"/>
    </location>
</feature>
<dbReference type="Gene3D" id="3.60.10.10">
    <property type="entry name" value="Endonuclease/exonuclease/phosphatase"/>
    <property type="match status" value="1"/>
</dbReference>
<dbReference type="GO" id="GO:0000175">
    <property type="term" value="F:3'-5'-RNA exonuclease activity"/>
    <property type="evidence" value="ECO:0007669"/>
    <property type="project" value="TreeGrafter"/>
</dbReference>
<dbReference type="Pfam" id="PF03372">
    <property type="entry name" value="Exo_endo_phos"/>
    <property type="match status" value="1"/>
</dbReference>
<dbReference type="GeneID" id="8849331"/>
<protein>
    <submittedName>
        <fullName evidence="3">Predicted protein</fullName>
    </submittedName>
</protein>
<dbReference type="InterPro" id="IPR036691">
    <property type="entry name" value="Endo/exonu/phosph_ase_sf"/>
</dbReference>
<feature type="region of interest" description="Disordered" evidence="1">
    <location>
        <begin position="61"/>
        <end position="82"/>
    </location>
</feature>
<keyword evidence="4" id="KW-1185">Reference proteome</keyword>